<keyword evidence="1" id="KW-0732">Signal</keyword>
<evidence type="ECO:0000313" key="2">
    <source>
        <dbReference type="EMBL" id="MBE9665339.1"/>
    </source>
</evidence>
<feature type="signal peptide" evidence="1">
    <location>
        <begin position="1"/>
        <end position="21"/>
    </location>
</feature>
<name>A0ABR9XD65_9SPHI</name>
<evidence type="ECO:0000256" key="1">
    <source>
        <dbReference type="SAM" id="SignalP"/>
    </source>
</evidence>
<evidence type="ECO:0008006" key="4">
    <source>
        <dbReference type="Google" id="ProtNLM"/>
    </source>
</evidence>
<dbReference type="RefSeq" id="WP_194104738.1">
    <property type="nucleotide sequence ID" value="NZ_JADFFM010000001.1"/>
</dbReference>
<dbReference type="EMBL" id="JADFFM010000001">
    <property type="protein sequence ID" value="MBE9665339.1"/>
    <property type="molecule type" value="Genomic_DNA"/>
</dbReference>
<comment type="caution">
    <text evidence="2">The sequence shown here is derived from an EMBL/GenBank/DDBJ whole genome shotgun (WGS) entry which is preliminary data.</text>
</comment>
<dbReference type="Proteomes" id="UP000632774">
    <property type="component" value="Unassembled WGS sequence"/>
</dbReference>
<proteinExistence type="predicted"/>
<protein>
    <recommendedName>
        <fullName evidence="4">LTXXQ motif family protein</fullName>
    </recommendedName>
</protein>
<evidence type="ECO:0000313" key="3">
    <source>
        <dbReference type="Proteomes" id="UP000632774"/>
    </source>
</evidence>
<accession>A0ABR9XD65</accession>
<sequence length="132" mass="14921">MKKYLLIILVALTTTFDRASAQEKLALNHGAKWQVDQPTAKNVAALRQLVTAGQKADLAEYNRAGVALQKRIGQMIRECHMKGEAHQALHHWLEPLMEQVVRLNKATDEAAAHLAYQQARDQLALFSQYFRS</sequence>
<reference evidence="2 3" key="1">
    <citation type="submission" date="2020-10" db="EMBL/GenBank/DDBJ databases">
        <title>Mucilaginibacter mali sp. nov., isolated from rhizosphere soil of apple orchard.</title>
        <authorList>
            <person name="Lee J.-S."/>
            <person name="Kim H.S."/>
            <person name="Kim J.-S."/>
        </authorList>
    </citation>
    <scope>NUCLEOTIDE SEQUENCE [LARGE SCALE GENOMIC DNA]</scope>
    <source>
        <strain evidence="2 3">KCTC 23157</strain>
    </source>
</reference>
<organism evidence="2 3">
    <name type="scientific">Mucilaginibacter boryungensis</name>
    <dbReference type="NCBI Taxonomy" id="768480"/>
    <lineage>
        <taxon>Bacteria</taxon>
        <taxon>Pseudomonadati</taxon>
        <taxon>Bacteroidota</taxon>
        <taxon>Sphingobacteriia</taxon>
        <taxon>Sphingobacteriales</taxon>
        <taxon>Sphingobacteriaceae</taxon>
        <taxon>Mucilaginibacter</taxon>
    </lineage>
</organism>
<keyword evidence="3" id="KW-1185">Reference proteome</keyword>
<feature type="chain" id="PRO_5046861106" description="LTXXQ motif family protein" evidence="1">
    <location>
        <begin position="22"/>
        <end position="132"/>
    </location>
</feature>
<gene>
    <name evidence="2" type="ORF">IRJ18_03125</name>
</gene>